<evidence type="ECO:0000313" key="7">
    <source>
        <dbReference type="EMBL" id="PAP96288.1"/>
    </source>
</evidence>
<feature type="transmembrane region" description="Helical" evidence="6">
    <location>
        <begin position="49"/>
        <end position="71"/>
    </location>
</feature>
<evidence type="ECO:0000313" key="8">
    <source>
        <dbReference type="Proteomes" id="UP000215931"/>
    </source>
</evidence>
<accession>A0A271KKD4</accession>
<evidence type="ECO:0000256" key="6">
    <source>
        <dbReference type="SAM" id="Phobius"/>
    </source>
</evidence>
<reference evidence="7 8" key="1">
    <citation type="submission" date="2017-08" db="EMBL/GenBank/DDBJ databases">
        <title>Mesorhizobium wenxinae sp. nov., a novel rhizobial species isolated from root nodules of chickpea (Cicer arietinum L.).</title>
        <authorList>
            <person name="Zhang J."/>
        </authorList>
    </citation>
    <scope>NUCLEOTIDE SEQUENCE [LARGE SCALE GENOMIC DNA]</scope>
    <source>
        <strain evidence="8">WYCCWR 10019</strain>
    </source>
</reference>
<sequence>MEERKRSGILSEQPADLLGGHGWRAVWAVLREAVLRLWNDEAMSLAGNIAFRAVLALFPFLIFASSLTAFFGDPGMADRLVAFLIAIIPAPLVDTLVTEVRAVLTEKRGGVASIGVLLTIWFAAGGVDSVRVGLNRAYDIKEERSVWTIFVLQVLVVIGGALVFVVVAYLLVLVPIAGSLAHRLLPGFEPTLVTLDVVRYPSAAAITMAALFAAHIFLPARWIRFSNMWPGVVFTVIAWLALAGAFSLYLASFANYASYYAGLAGVIAALYFLYLAALVLIFGGEINRALRIRRLGRALRRDS</sequence>
<feature type="transmembrane region" description="Helical" evidence="6">
    <location>
        <begin position="197"/>
        <end position="218"/>
    </location>
</feature>
<dbReference type="Proteomes" id="UP000215931">
    <property type="component" value="Unassembled WGS sequence"/>
</dbReference>
<comment type="subcellular location">
    <subcellularLocation>
        <location evidence="1">Cell membrane</location>
        <topology evidence="1">Multi-pass membrane protein</topology>
    </subcellularLocation>
</comment>
<feature type="transmembrane region" description="Helical" evidence="6">
    <location>
        <begin position="110"/>
        <end position="134"/>
    </location>
</feature>
<dbReference type="AlphaFoldDB" id="A0A271KKD4"/>
<evidence type="ECO:0000256" key="2">
    <source>
        <dbReference type="ARBA" id="ARBA00022475"/>
    </source>
</evidence>
<dbReference type="Pfam" id="PF03631">
    <property type="entry name" value="Virul_fac_BrkB"/>
    <property type="match status" value="1"/>
</dbReference>
<dbReference type="InterPro" id="IPR017039">
    <property type="entry name" value="Virul_fac_BrkB"/>
</dbReference>
<gene>
    <name evidence="7" type="ORF">CIT31_06325</name>
</gene>
<organism evidence="7 8">
    <name type="scientific">Mesorhizobium wenxiniae</name>
    <dbReference type="NCBI Taxonomy" id="2014805"/>
    <lineage>
        <taxon>Bacteria</taxon>
        <taxon>Pseudomonadati</taxon>
        <taxon>Pseudomonadota</taxon>
        <taxon>Alphaproteobacteria</taxon>
        <taxon>Hyphomicrobiales</taxon>
        <taxon>Phyllobacteriaceae</taxon>
        <taxon>Mesorhizobium</taxon>
    </lineage>
</organism>
<dbReference type="GO" id="GO:0005886">
    <property type="term" value="C:plasma membrane"/>
    <property type="evidence" value="ECO:0007669"/>
    <property type="project" value="UniProtKB-SubCell"/>
</dbReference>
<dbReference type="PANTHER" id="PTHR30213:SF0">
    <property type="entry name" value="UPF0761 MEMBRANE PROTEIN YIHY"/>
    <property type="match status" value="1"/>
</dbReference>
<name>A0A271KKD4_9HYPH</name>
<dbReference type="PIRSF" id="PIRSF035875">
    <property type="entry name" value="RNase_BN"/>
    <property type="match status" value="1"/>
</dbReference>
<dbReference type="NCBIfam" id="TIGR00765">
    <property type="entry name" value="yihY_not_rbn"/>
    <property type="match status" value="1"/>
</dbReference>
<comment type="caution">
    <text evidence="7">The sequence shown here is derived from an EMBL/GenBank/DDBJ whole genome shotgun (WGS) entry which is preliminary data.</text>
</comment>
<proteinExistence type="predicted"/>
<dbReference type="OrthoDB" id="7163777at2"/>
<evidence type="ECO:0000256" key="5">
    <source>
        <dbReference type="ARBA" id="ARBA00023136"/>
    </source>
</evidence>
<keyword evidence="3 6" id="KW-0812">Transmembrane</keyword>
<dbReference type="PANTHER" id="PTHR30213">
    <property type="entry name" value="INNER MEMBRANE PROTEIN YHJD"/>
    <property type="match status" value="1"/>
</dbReference>
<dbReference type="RefSeq" id="WP_095517907.1">
    <property type="nucleotide sequence ID" value="NZ_NPKH01000014.1"/>
</dbReference>
<feature type="transmembrane region" description="Helical" evidence="6">
    <location>
        <begin position="230"/>
        <end position="251"/>
    </location>
</feature>
<evidence type="ECO:0000256" key="1">
    <source>
        <dbReference type="ARBA" id="ARBA00004651"/>
    </source>
</evidence>
<feature type="transmembrane region" description="Helical" evidence="6">
    <location>
        <begin position="80"/>
        <end position="98"/>
    </location>
</feature>
<keyword evidence="4 6" id="KW-1133">Transmembrane helix</keyword>
<evidence type="ECO:0000256" key="4">
    <source>
        <dbReference type="ARBA" id="ARBA00022989"/>
    </source>
</evidence>
<feature type="transmembrane region" description="Helical" evidence="6">
    <location>
        <begin position="146"/>
        <end position="177"/>
    </location>
</feature>
<dbReference type="EMBL" id="NPKH01000014">
    <property type="protein sequence ID" value="PAP96288.1"/>
    <property type="molecule type" value="Genomic_DNA"/>
</dbReference>
<feature type="transmembrane region" description="Helical" evidence="6">
    <location>
        <begin position="257"/>
        <end position="284"/>
    </location>
</feature>
<keyword evidence="8" id="KW-1185">Reference proteome</keyword>
<evidence type="ECO:0000256" key="3">
    <source>
        <dbReference type="ARBA" id="ARBA00022692"/>
    </source>
</evidence>
<keyword evidence="5 6" id="KW-0472">Membrane</keyword>
<protein>
    <submittedName>
        <fullName evidence="7">Ribonuclease BN</fullName>
    </submittedName>
</protein>
<keyword evidence="2" id="KW-1003">Cell membrane</keyword>